<name>A0A2J7R181_9NEOP</name>
<reference evidence="2 3" key="1">
    <citation type="submission" date="2017-12" db="EMBL/GenBank/DDBJ databases">
        <title>Hemimetabolous genomes reveal molecular basis of termite eusociality.</title>
        <authorList>
            <person name="Harrison M.C."/>
            <person name="Jongepier E."/>
            <person name="Robertson H.M."/>
            <person name="Arning N."/>
            <person name="Bitard-Feildel T."/>
            <person name="Chao H."/>
            <person name="Childers C.P."/>
            <person name="Dinh H."/>
            <person name="Doddapaneni H."/>
            <person name="Dugan S."/>
            <person name="Gowin J."/>
            <person name="Greiner C."/>
            <person name="Han Y."/>
            <person name="Hu H."/>
            <person name="Hughes D.S.T."/>
            <person name="Huylmans A.-K."/>
            <person name="Kemena C."/>
            <person name="Kremer L.P.M."/>
            <person name="Lee S.L."/>
            <person name="Lopez-Ezquerra A."/>
            <person name="Mallet L."/>
            <person name="Monroy-Kuhn J.M."/>
            <person name="Moser A."/>
            <person name="Murali S.C."/>
            <person name="Muzny D.M."/>
            <person name="Otani S."/>
            <person name="Piulachs M.-D."/>
            <person name="Poelchau M."/>
            <person name="Qu J."/>
            <person name="Schaub F."/>
            <person name="Wada-Katsumata A."/>
            <person name="Worley K.C."/>
            <person name="Xie Q."/>
            <person name="Ylla G."/>
            <person name="Poulsen M."/>
            <person name="Gibbs R.A."/>
            <person name="Schal C."/>
            <person name="Richards S."/>
            <person name="Belles X."/>
            <person name="Korb J."/>
            <person name="Bornberg-Bauer E."/>
        </authorList>
    </citation>
    <scope>NUCLEOTIDE SEQUENCE [LARGE SCALE GENOMIC DNA]</scope>
    <source>
        <tissue evidence="2">Whole body</tissue>
    </source>
</reference>
<evidence type="ECO:0008006" key="4">
    <source>
        <dbReference type="Google" id="ProtNLM"/>
    </source>
</evidence>
<dbReference type="Proteomes" id="UP000235965">
    <property type="component" value="Unassembled WGS sequence"/>
</dbReference>
<proteinExistence type="predicted"/>
<feature type="compositionally biased region" description="Polar residues" evidence="1">
    <location>
        <begin position="251"/>
        <end position="271"/>
    </location>
</feature>
<evidence type="ECO:0000313" key="2">
    <source>
        <dbReference type="EMBL" id="PNF34587.1"/>
    </source>
</evidence>
<comment type="caution">
    <text evidence="2">The sequence shown here is derived from an EMBL/GenBank/DDBJ whole genome shotgun (WGS) entry which is preliminary data.</text>
</comment>
<dbReference type="InParanoid" id="A0A2J7R181"/>
<evidence type="ECO:0000256" key="1">
    <source>
        <dbReference type="SAM" id="MobiDB-lite"/>
    </source>
</evidence>
<dbReference type="AlphaFoldDB" id="A0A2J7R181"/>
<feature type="compositionally biased region" description="Polar residues" evidence="1">
    <location>
        <begin position="279"/>
        <end position="288"/>
    </location>
</feature>
<organism evidence="2 3">
    <name type="scientific">Cryptotermes secundus</name>
    <dbReference type="NCBI Taxonomy" id="105785"/>
    <lineage>
        <taxon>Eukaryota</taxon>
        <taxon>Metazoa</taxon>
        <taxon>Ecdysozoa</taxon>
        <taxon>Arthropoda</taxon>
        <taxon>Hexapoda</taxon>
        <taxon>Insecta</taxon>
        <taxon>Pterygota</taxon>
        <taxon>Neoptera</taxon>
        <taxon>Polyneoptera</taxon>
        <taxon>Dictyoptera</taxon>
        <taxon>Blattodea</taxon>
        <taxon>Blattoidea</taxon>
        <taxon>Termitoidae</taxon>
        <taxon>Kalotermitidae</taxon>
        <taxon>Cryptotermitinae</taxon>
        <taxon>Cryptotermes</taxon>
    </lineage>
</organism>
<protein>
    <recommendedName>
        <fullName evidence="4">Ty3 transposon capsid-like protein domain-containing protein</fullName>
    </recommendedName>
</protein>
<accession>A0A2J7R181</accession>
<sequence>MRVNAPVRQHVASNPLPISDFSLPQFDEGTGINPVYYLRQLDEFMTVRNIPQAHQLSIACKSITGCLGRQWIEAIRHNLADYAAFRTNFLNAWWSSAQQSLVKCKLYQSKYSRQSGLSLSAHFLKHATSAFYLDPKPTESEVIHAIIPHFPIAIQRILLGTNLGTVAKALDVLKRIEIMENQEGCDQYDLPPHQKQPDPDRRNQPPRGHYYQRHDQRNVRNVQMSPSRRNDYYSGSSRHQNNRHQSRNNSPTGSAARQTLNPHAPNFNTNPGRREEGHSSANTARPLN</sequence>
<dbReference type="STRING" id="105785.A0A2J7R181"/>
<evidence type="ECO:0000313" key="3">
    <source>
        <dbReference type="Proteomes" id="UP000235965"/>
    </source>
</evidence>
<gene>
    <name evidence="2" type="ORF">B7P43_G10574</name>
</gene>
<feature type="region of interest" description="Disordered" evidence="1">
    <location>
        <begin position="184"/>
        <end position="288"/>
    </location>
</feature>
<dbReference type="EMBL" id="NEVH01008212">
    <property type="protein sequence ID" value="PNF34587.1"/>
    <property type="molecule type" value="Genomic_DNA"/>
</dbReference>
<keyword evidence="3" id="KW-1185">Reference proteome</keyword>